<organism evidence="7 8">
    <name type="scientific">Polysphondylium violaceum</name>
    <dbReference type="NCBI Taxonomy" id="133409"/>
    <lineage>
        <taxon>Eukaryota</taxon>
        <taxon>Amoebozoa</taxon>
        <taxon>Evosea</taxon>
        <taxon>Eumycetozoa</taxon>
        <taxon>Dictyostelia</taxon>
        <taxon>Dictyosteliales</taxon>
        <taxon>Dictyosteliaceae</taxon>
        <taxon>Polysphondylium</taxon>
    </lineage>
</organism>
<dbReference type="PANTHER" id="PTHR43671">
    <property type="entry name" value="SERINE/THREONINE-PROTEIN KINASE NEK"/>
    <property type="match status" value="1"/>
</dbReference>
<dbReference type="InterPro" id="IPR000719">
    <property type="entry name" value="Prot_kinase_dom"/>
</dbReference>
<keyword evidence="4" id="KW-0067">ATP-binding</keyword>
<feature type="transmembrane region" description="Helical" evidence="5">
    <location>
        <begin position="303"/>
        <end position="327"/>
    </location>
</feature>
<evidence type="ECO:0000313" key="7">
    <source>
        <dbReference type="EMBL" id="KAF2077654.1"/>
    </source>
</evidence>
<evidence type="ECO:0000259" key="6">
    <source>
        <dbReference type="PROSITE" id="PS50011"/>
    </source>
</evidence>
<dbReference type="EMBL" id="AJWJ01000023">
    <property type="protein sequence ID" value="KAF2077654.1"/>
    <property type="molecule type" value="Genomic_DNA"/>
</dbReference>
<dbReference type="InterPro" id="IPR011009">
    <property type="entry name" value="Kinase-like_dom_sf"/>
</dbReference>
<dbReference type="PANTHER" id="PTHR43671:SF106">
    <property type="entry name" value="NIMA-LIKE KINASE"/>
    <property type="match status" value="1"/>
</dbReference>
<evidence type="ECO:0000256" key="3">
    <source>
        <dbReference type="ARBA" id="ARBA00022777"/>
    </source>
</evidence>
<dbReference type="Gene3D" id="3.30.200.20">
    <property type="entry name" value="Phosphorylase Kinase, domain 1"/>
    <property type="match status" value="1"/>
</dbReference>
<keyword evidence="8" id="KW-1185">Reference proteome</keyword>
<comment type="caution">
    <text evidence="7">The sequence shown here is derived from an EMBL/GenBank/DDBJ whole genome shotgun (WGS) entry which is preliminary data.</text>
</comment>
<feature type="transmembrane region" description="Helical" evidence="5">
    <location>
        <begin position="261"/>
        <end position="283"/>
    </location>
</feature>
<sequence length="664" mass="74411">MGATEIASPLVLLCSYIVMGLLAMCSGLVELIKHKASWNSIKILFYSLFILQCLCRCLIITWGMIEVLEGGEFYSNFPSLLFISYGGLLALQMVQFLPGDDYYLLSNSKKDISNSNKLRIGTNILIGYNLVMYFGMFLMFGVAQKLVGNASSFSIPNATTTTTTTTGASLLYSTSTTGSTITIDQAINYLEYDTITGTTTTTGTLLGEGNGGKIAPIERNGQAAIYTVIDYFYFFCLLLLISAHCYVGWKTYLRFKDLFGIKLNIIHLGLIICMVIRAIMIVVNPSPNSSIIHIDKDSVVAKVYMVLYYAIGEIFPGLIILSIQFLLPFHTEKNYSQLGGELTNPQDIWAAENISIHELLGIGGSGAKVHRCTVKKGPLRGGTYAVKVMKDCTPEDQESLMNEIKLHERLKSPYIVSYHGHTIVKNSEIRLFMEYIPHTLDKYLKARKVCGDKHGNGSNQMLKNYLLHMQEYHTSVPNISTGPQTFPYYFTYAQIVWNLYQIAIGLDTLHNHRIAHRDLKTNNIFVTLSDFEIKHCKIGDFDISKSFKKVDSIDTQSIQTAFQNDIYSFGILTYDFLSLNNASCLMNMNVSHPAFSNPVLPDYVLQLSPDLETPTMWEPIVNLYKSCTAENPSMRPSSIEVKYILSDLHKKVIESGGTDHWISR</sequence>
<keyword evidence="5" id="KW-1133">Transmembrane helix</keyword>
<feature type="transmembrane region" description="Helical" evidence="5">
    <location>
        <begin position="120"/>
        <end position="143"/>
    </location>
</feature>
<keyword evidence="1" id="KW-0808">Transferase</keyword>
<keyword evidence="5" id="KW-0812">Transmembrane</keyword>
<dbReference type="SMART" id="SM00220">
    <property type="entry name" value="S_TKc"/>
    <property type="match status" value="1"/>
</dbReference>
<feature type="transmembrane region" description="Helical" evidence="5">
    <location>
        <begin position="6"/>
        <end position="31"/>
    </location>
</feature>
<evidence type="ECO:0000256" key="1">
    <source>
        <dbReference type="ARBA" id="ARBA00022679"/>
    </source>
</evidence>
<feature type="domain" description="Protein kinase" evidence="6">
    <location>
        <begin position="354"/>
        <end position="652"/>
    </location>
</feature>
<evidence type="ECO:0000256" key="4">
    <source>
        <dbReference type="ARBA" id="ARBA00022840"/>
    </source>
</evidence>
<dbReference type="SUPFAM" id="SSF56112">
    <property type="entry name" value="Protein kinase-like (PK-like)"/>
    <property type="match status" value="1"/>
</dbReference>
<accession>A0A8J4VAY9</accession>
<protein>
    <recommendedName>
        <fullName evidence="6">Protein kinase domain-containing protein</fullName>
    </recommendedName>
</protein>
<evidence type="ECO:0000256" key="5">
    <source>
        <dbReference type="SAM" id="Phobius"/>
    </source>
</evidence>
<dbReference type="PROSITE" id="PS00108">
    <property type="entry name" value="PROTEIN_KINASE_ST"/>
    <property type="match status" value="1"/>
</dbReference>
<feature type="transmembrane region" description="Helical" evidence="5">
    <location>
        <begin position="77"/>
        <end position="99"/>
    </location>
</feature>
<dbReference type="PROSITE" id="PS50011">
    <property type="entry name" value="PROTEIN_KINASE_DOM"/>
    <property type="match status" value="1"/>
</dbReference>
<dbReference type="Pfam" id="PF07714">
    <property type="entry name" value="PK_Tyr_Ser-Thr"/>
    <property type="match status" value="1"/>
</dbReference>
<evidence type="ECO:0000256" key="2">
    <source>
        <dbReference type="ARBA" id="ARBA00022741"/>
    </source>
</evidence>
<dbReference type="Proteomes" id="UP000695562">
    <property type="component" value="Unassembled WGS sequence"/>
</dbReference>
<keyword evidence="3" id="KW-0418">Kinase</keyword>
<gene>
    <name evidence="7" type="ORF">CYY_001041</name>
</gene>
<feature type="transmembrane region" description="Helical" evidence="5">
    <location>
        <begin position="231"/>
        <end position="249"/>
    </location>
</feature>
<keyword evidence="5" id="KW-0472">Membrane</keyword>
<dbReference type="InterPro" id="IPR050660">
    <property type="entry name" value="NEK_Ser/Thr_kinase"/>
</dbReference>
<proteinExistence type="predicted"/>
<dbReference type="GO" id="GO:0004674">
    <property type="term" value="F:protein serine/threonine kinase activity"/>
    <property type="evidence" value="ECO:0007669"/>
    <property type="project" value="TreeGrafter"/>
</dbReference>
<reference evidence="7" key="1">
    <citation type="submission" date="2020-01" db="EMBL/GenBank/DDBJ databases">
        <title>Development of genomics and gene disruption for Polysphondylium violaceum indicates a role for the polyketide synthase stlB in stalk morphogenesis.</title>
        <authorList>
            <person name="Narita B."/>
            <person name="Kawabe Y."/>
            <person name="Kin K."/>
            <person name="Saito T."/>
            <person name="Gibbs R."/>
            <person name="Kuspa A."/>
            <person name="Muzny D."/>
            <person name="Queller D."/>
            <person name="Richards S."/>
            <person name="Strassman J."/>
            <person name="Sucgang R."/>
            <person name="Worley K."/>
            <person name="Schaap P."/>
        </authorList>
    </citation>
    <scope>NUCLEOTIDE SEQUENCE</scope>
    <source>
        <strain evidence="7">QSvi11</strain>
    </source>
</reference>
<dbReference type="OrthoDB" id="18017at2759"/>
<name>A0A8J4VAY9_9MYCE</name>
<evidence type="ECO:0000313" key="8">
    <source>
        <dbReference type="Proteomes" id="UP000695562"/>
    </source>
</evidence>
<dbReference type="InterPro" id="IPR001245">
    <property type="entry name" value="Ser-Thr/Tyr_kinase_cat_dom"/>
</dbReference>
<dbReference type="InterPro" id="IPR008271">
    <property type="entry name" value="Ser/Thr_kinase_AS"/>
</dbReference>
<feature type="transmembrane region" description="Helical" evidence="5">
    <location>
        <begin position="43"/>
        <end position="65"/>
    </location>
</feature>
<dbReference type="Gene3D" id="1.10.510.10">
    <property type="entry name" value="Transferase(Phosphotransferase) domain 1"/>
    <property type="match status" value="1"/>
</dbReference>
<dbReference type="GO" id="GO:0005524">
    <property type="term" value="F:ATP binding"/>
    <property type="evidence" value="ECO:0007669"/>
    <property type="project" value="UniProtKB-KW"/>
</dbReference>
<keyword evidence="2" id="KW-0547">Nucleotide-binding</keyword>
<dbReference type="AlphaFoldDB" id="A0A8J4VAY9"/>